<keyword evidence="3" id="KW-1185">Reference proteome</keyword>
<protein>
    <submittedName>
        <fullName evidence="2">Uncharacterized protein</fullName>
    </submittedName>
</protein>
<proteinExistence type="predicted"/>
<feature type="region of interest" description="Disordered" evidence="1">
    <location>
        <begin position="178"/>
        <end position="208"/>
    </location>
</feature>
<evidence type="ECO:0000313" key="3">
    <source>
        <dbReference type="Proteomes" id="UP000478571"/>
    </source>
</evidence>
<name>A0A6L8M6A9_9VIBR</name>
<accession>A0A6L8M6A9</accession>
<evidence type="ECO:0000256" key="1">
    <source>
        <dbReference type="SAM" id="MobiDB-lite"/>
    </source>
</evidence>
<comment type="caution">
    <text evidence="2">The sequence shown here is derived from an EMBL/GenBank/DDBJ whole genome shotgun (WGS) entry which is preliminary data.</text>
</comment>
<sequence length="208" mass="23589">MSKVIIYADHVGGGRFGVSRARPTDEVLKYFTIDEVAQKDVPAPEWIFKVPDDKAKFAPQRKAFDEQEEIDYASLRLDANRECIIHVRLDSVLGVELHEVLKDDQGNKIKPDDVRWVEYGYKIIDESLIPKTPFFEALEVDPALLTDGKGNATNDFPESAIRRVNAELEAKQREAERVAAAEQAKKDKEAVEKAKQQLIDEGYTNERS</sequence>
<organism evidence="2 3">
    <name type="scientific">Vibrio tetraodonis subsp. pristinus</name>
    <dbReference type="NCBI Taxonomy" id="2695891"/>
    <lineage>
        <taxon>Bacteria</taxon>
        <taxon>Pseudomonadati</taxon>
        <taxon>Pseudomonadota</taxon>
        <taxon>Gammaproteobacteria</taxon>
        <taxon>Vibrionales</taxon>
        <taxon>Vibrionaceae</taxon>
        <taxon>Vibrio</taxon>
    </lineage>
</organism>
<dbReference type="RefSeq" id="WP_160933173.1">
    <property type="nucleotide sequence ID" value="NZ_WWEU01000017.1"/>
</dbReference>
<evidence type="ECO:0000313" key="2">
    <source>
        <dbReference type="EMBL" id="MYM61632.1"/>
    </source>
</evidence>
<gene>
    <name evidence="2" type="ORF">GTG28_20740</name>
</gene>
<dbReference type="Proteomes" id="UP000478571">
    <property type="component" value="Unassembled WGS sequence"/>
</dbReference>
<dbReference type="EMBL" id="WWEU01000017">
    <property type="protein sequence ID" value="MYM61632.1"/>
    <property type="molecule type" value="Genomic_DNA"/>
</dbReference>
<feature type="compositionally biased region" description="Basic and acidic residues" evidence="1">
    <location>
        <begin position="178"/>
        <end position="195"/>
    </location>
</feature>
<reference evidence="2 3" key="1">
    <citation type="submission" date="2020-01" db="EMBL/GenBank/DDBJ databases">
        <title>Draft Genome Sequence of Vibrio sp. strain OCN044, Isolated from a Healthy Coral at Palmyra Atoll.</title>
        <authorList>
            <person name="Videau P."/>
            <person name="Loughran R."/>
            <person name="Esquivel A."/>
            <person name="Deadmond M."/>
            <person name="Paddock B.E."/>
            <person name="Saw J.H."/>
            <person name="Ushijima B."/>
        </authorList>
    </citation>
    <scope>NUCLEOTIDE SEQUENCE [LARGE SCALE GENOMIC DNA]</scope>
    <source>
        <strain evidence="2 3">OCN044</strain>
    </source>
</reference>
<dbReference type="AlphaFoldDB" id="A0A6L8M6A9"/>